<evidence type="ECO:0000313" key="5">
    <source>
        <dbReference type="Proteomes" id="UP000005408"/>
    </source>
</evidence>
<protein>
    <recommendedName>
        <fullName evidence="6">TNFR-Cys domain-containing protein</fullName>
    </recommendedName>
</protein>
<reference evidence="4" key="1">
    <citation type="submission" date="2022-08" db="UniProtKB">
        <authorList>
            <consortium name="EnsemblMetazoa"/>
        </authorList>
    </citation>
    <scope>IDENTIFICATION</scope>
    <source>
        <strain evidence="4">05x7-T-G4-1.051#20</strain>
    </source>
</reference>
<keyword evidence="2" id="KW-0812">Transmembrane</keyword>
<keyword evidence="5" id="KW-1185">Reference proteome</keyword>
<keyword evidence="2" id="KW-1133">Transmembrane helix</keyword>
<sequence length="280" mass="30400">MKVILIIFGAAFCLVPGVYTNTLPIQRGPNYCIPVLCDIDHYAILCKATDPANPGEDKCHPCGNNSVNPRRINTTNIPFQLEPANRTCIIPAHTCKCLEENIVANEGECNKTGIPNCVCDRSKRYCGPDHRTCQKWPGKATDIKEDQELAQNCTIVRCEEGYSKPAGDGVCKKNAPSTTSTTQSSTSSTPGASSTDIHSAATEAQITTPPSVSEDEDDGLLRKTLIPIGSLVLVAIIIIGIVYFVRKQRGMNMKPNRDGANPGDHELRDMMPNGRQQESV</sequence>
<feature type="region of interest" description="Disordered" evidence="1">
    <location>
        <begin position="169"/>
        <end position="217"/>
    </location>
</feature>
<evidence type="ECO:0000256" key="1">
    <source>
        <dbReference type="SAM" id="MobiDB-lite"/>
    </source>
</evidence>
<feature type="signal peptide" evidence="3">
    <location>
        <begin position="1"/>
        <end position="20"/>
    </location>
</feature>
<feature type="compositionally biased region" description="Polar residues" evidence="1">
    <location>
        <begin position="202"/>
        <end position="211"/>
    </location>
</feature>
<dbReference type="EnsemblMetazoa" id="G11661.1">
    <property type="protein sequence ID" value="G11661.1:cds"/>
    <property type="gene ID" value="G11661"/>
</dbReference>
<feature type="chain" id="PRO_5036502234" description="TNFR-Cys domain-containing protein" evidence="3">
    <location>
        <begin position="21"/>
        <end position="280"/>
    </location>
</feature>
<evidence type="ECO:0008006" key="6">
    <source>
        <dbReference type="Google" id="ProtNLM"/>
    </source>
</evidence>
<name>A0A8W8HY36_MAGGI</name>
<evidence type="ECO:0000256" key="3">
    <source>
        <dbReference type="SAM" id="SignalP"/>
    </source>
</evidence>
<organism evidence="4 5">
    <name type="scientific">Magallana gigas</name>
    <name type="common">Pacific oyster</name>
    <name type="synonym">Crassostrea gigas</name>
    <dbReference type="NCBI Taxonomy" id="29159"/>
    <lineage>
        <taxon>Eukaryota</taxon>
        <taxon>Metazoa</taxon>
        <taxon>Spiralia</taxon>
        <taxon>Lophotrochozoa</taxon>
        <taxon>Mollusca</taxon>
        <taxon>Bivalvia</taxon>
        <taxon>Autobranchia</taxon>
        <taxon>Pteriomorphia</taxon>
        <taxon>Ostreida</taxon>
        <taxon>Ostreoidea</taxon>
        <taxon>Ostreidae</taxon>
        <taxon>Magallana</taxon>
    </lineage>
</organism>
<keyword evidence="2" id="KW-0472">Membrane</keyword>
<evidence type="ECO:0000256" key="2">
    <source>
        <dbReference type="SAM" id="Phobius"/>
    </source>
</evidence>
<keyword evidence="3" id="KW-0732">Signal</keyword>
<dbReference type="AlphaFoldDB" id="A0A8W8HY36"/>
<dbReference type="Proteomes" id="UP000005408">
    <property type="component" value="Unassembled WGS sequence"/>
</dbReference>
<accession>A0A8W8HY36</accession>
<feature type="compositionally biased region" description="Low complexity" evidence="1">
    <location>
        <begin position="177"/>
        <end position="195"/>
    </location>
</feature>
<feature type="transmembrane region" description="Helical" evidence="2">
    <location>
        <begin position="225"/>
        <end position="245"/>
    </location>
</feature>
<feature type="region of interest" description="Disordered" evidence="1">
    <location>
        <begin position="252"/>
        <end position="280"/>
    </location>
</feature>
<evidence type="ECO:0000313" key="4">
    <source>
        <dbReference type="EnsemblMetazoa" id="G11661.1:cds"/>
    </source>
</evidence>
<proteinExistence type="predicted"/>